<dbReference type="GO" id="GO:0008270">
    <property type="term" value="F:zinc ion binding"/>
    <property type="evidence" value="ECO:0007669"/>
    <property type="project" value="UniProtKB-KW"/>
</dbReference>
<dbReference type="Proteomes" id="UP000565441">
    <property type="component" value="Unassembled WGS sequence"/>
</dbReference>
<feature type="region of interest" description="Disordered" evidence="3">
    <location>
        <begin position="1172"/>
        <end position="1199"/>
    </location>
</feature>
<evidence type="ECO:0000256" key="1">
    <source>
        <dbReference type="PROSITE-ProRule" id="PRU00042"/>
    </source>
</evidence>
<gene>
    <name evidence="5" type="ORF">D9615_000663</name>
</gene>
<dbReference type="Gene3D" id="3.30.160.60">
    <property type="entry name" value="Classic Zinc Finger"/>
    <property type="match status" value="1"/>
</dbReference>
<keyword evidence="6" id="KW-1185">Reference proteome</keyword>
<feature type="domain" description="C2H2-type" evidence="4">
    <location>
        <begin position="998"/>
        <end position="1028"/>
    </location>
</feature>
<feature type="region of interest" description="Disordered" evidence="3">
    <location>
        <begin position="299"/>
        <end position="411"/>
    </location>
</feature>
<keyword evidence="1" id="KW-0862">Zinc</keyword>
<feature type="compositionally biased region" description="Low complexity" evidence="3">
    <location>
        <begin position="577"/>
        <end position="597"/>
    </location>
</feature>
<feature type="compositionally biased region" description="Low complexity" evidence="3">
    <location>
        <begin position="774"/>
        <end position="784"/>
    </location>
</feature>
<feature type="compositionally biased region" description="Polar residues" evidence="3">
    <location>
        <begin position="326"/>
        <end position="358"/>
    </location>
</feature>
<feature type="region of interest" description="Disordered" evidence="3">
    <location>
        <begin position="577"/>
        <end position="606"/>
    </location>
</feature>
<evidence type="ECO:0000313" key="5">
    <source>
        <dbReference type="EMBL" id="KAF5387954.1"/>
    </source>
</evidence>
<feature type="compositionally biased region" description="Low complexity" evidence="3">
    <location>
        <begin position="359"/>
        <end position="392"/>
    </location>
</feature>
<reference evidence="5 6" key="1">
    <citation type="journal article" date="2020" name="ISME J.">
        <title>Uncovering the hidden diversity of litter-decomposition mechanisms in mushroom-forming fungi.</title>
        <authorList>
            <person name="Floudas D."/>
            <person name="Bentzer J."/>
            <person name="Ahren D."/>
            <person name="Johansson T."/>
            <person name="Persson P."/>
            <person name="Tunlid A."/>
        </authorList>
    </citation>
    <scope>NUCLEOTIDE SEQUENCE [LARGE SCALE GENOMIC DNA]</scope>
    <source>
        <strain evidence="5 6">CBS 661.87</strain>
    </source>
</reference>
<keyword evidence="1" id="KW-0479">Metal-binding</keyword>
<feature type="coiled-coil region" evidence="2">
    <location>
        <begin position="18"/>
        <end position="62"/>
    </location>
</feature>
<keyword evidence="2" id="KW-0175">Coiled coil</keyword>
<proteinExistence type="predicted"/>
<dbReference type="OrthoDB" id="3254002at2759"/>
<feature type="compositionally biased region" description="Low complexity" evidence="3">
    <location>
        <begin position="260"/>
        <end position="273"/>
    </location>
</feature>
<feature type="compositionally biased region" description="Acidic residues" evidence="3">
    <location>
        <begin position="889"/>
        <end position="907"/>
    </location>
</feature>
<feature type="compositionally biased region" description="Polar residues" evidence="3">
    <location>
        <begin position="713"/>
        <end position="733"/>
    </location>
</feature>
<organism evidence="5 6">
    <name type="scientific">Tricholomella constricta</name>
    <dbReference type="NCBI Taxonomy" id="117010"/>
    <lineage>
        <taxon>Eukaryota</taxon>
        <taxon>Fungi</taxon>
        <taxon>Dikarya</taxon>
        <taxon>Basidiomycota</taxon>
        <taxon>Agaricomycotina</taxon>
        <taxon>Agaricomycetes</taxon>
        <taxon>Agaricomycetidae</taxon>
        <taxon>Agaricales</taxon>
        <taxon>Tricholomatineae</taxon>
        <taxon>Lyophyllaceae</taxon>
        <taxon>Tricholomella</taxon>
    </lineage>
</organism>
<comment type="caution">
    <text evidence="5">The sequence shown here is derived from an EMBL/GenBank/DDBJ whole genome shotgun (WGS) entry which is preliminary data.</text>
</comment>
<feature type="region of interest" description="Disordered" evidence="3">
    <location>
        <begin position="538"/>
        <end position="564"/>
    </location>
</feature>
<name>A0A8H5MBM7_9AGAR</name>
<dbReference type="PROSITE" id="PS50157">
    <property type="entry name" value="ZINC_FINGER_C2H2_2"/>
    <property type="match status" value="1"/>
</dbReference>
<protein>
    <recommendedName>
        <fullName evidence="4">C2H2-type domain-containing protein</fullName>
    </recommendedName>
</protein>
<feature type="region of interest" description="Disordered" evidence="3">
    <location>
        <begin position="260"/>
        <end position="285"/>
    </location>
</feature>
<feature type="compositionally biased region" description="Low complexity" evidence="3">
    <location>
        <begin position="161"/>
        <end position="173"/>
    </location>
</feature>
<feature type="region of interest" description="Disordered" evidence="3">
    <location>
        <begin position="889"/>
        <end position="913"/>
    </location>
</feature>
<accession>A0A8H5MBM7</accession>
<dbReference type="PROSITE" id="PS00028">
    <property type="entry name" value="ZINC_FINGER_C2H2_1"/>
    <property type="match status" value="2"/>
</dbReference>
<evidence type="ECO:0000256" key="2">
    <source>
        <dbReference type="SAM" id="Coils"/>
    </source>
</evidence>
<feature type="region of interest" description="Disordered" evidence="3">
    <location>
        <begin position="620"/>
        <end position="762"/>
    </location>
</feature>
<feature type="compositionally biased region" description="Polar residues" evidence="3">
    <location>
        <begin position="673"/>
        <end position="690"/>
    </location>
</feature>
<dbReference type="EMBL" id="JAACJP010000001">
    <property type="protein sequence ID" value="KAF5387954.1"/>
    <property type="molecule type" value="Genomic_DNA"/>
</dbReference>
<feature type="region of interest" description="Disordered" evidence="3">
    <location>
        <begin position="106"/>
        <end position="219"/>
    </location>
</feature>
<feature type="compositionally biased region" description="Low complexity" evidence="3">
    <location>
        <begin position="308"/>
        <end position="320"/>
    </location>
</feature>
<keyword evidence="1" id="KW-0863">Zinc-finger</keyword>
<dbReference type="AlphaFoldDB" id="A0A8H5MBM7"/>
<feature type="region of interest" description="Disordered" evidence="3">
    <location>
        <begin position="774"/>
        <end position="794"/>
    </location>
</feature>
<feature type="compositionally biased region" description="Polar residues" evidence="3">
    <location>
        <begin position="106"/>
        <end position="155"/>
    </location>
</feature>
<feature type="compositionally biased region" description="Polar residues" evidence="3">
    <location>
        <begin position="538"/>
        <end position="562"/>
    </location>
</feature>
<feature type="compositionally biased region" description="Acidic residues" evidence="3">
    <location>
        <begin position="1181"/>
        <end position="1192"/>
    </location>
</feature>
<evidence type="ECO:0000259" key="4">
    <source>
        <dbReference type="PROSITE" id="PS50157"/>
    </source>
</evidence>
<evidence type="ECO:0000256" key="3">
    <source>
        <dbReference type="SAM" id="MobiDB-lite"/>
    </source>
</evidence>
<sequence length="1210" mass="131596">MSIGRPNVQLTLVSEEQYRENQARIEQAQATLDNFKAMNDAAKQAYEKQQELIRKIEEGKEAERQLLALANASGTGRLSITGPSNPQITPYTNYYTGWQYSNSQTAGRGEQQINQGNVNGYGAQPQQQWQAYRASSNSHMNYPAQASSSSNTSQGYPGMPPQQVNQQYYQRPQAAPSTRQGLDFAPSPERGQYQPQPTQRIPQMNGRTASGPMRQAASTTQRRQALPMQPVMQQSLQSNQFQMTSAQLVHPAPFAQLLATSQTTSSQGTDQSQHFSYTPAVASGSSVPNFVDQIHRTRLHSHRPPSAPGSSSLAGALDAPQRVDESTSVPSSSNVPLSATTQPFSTSPGTMATISQEQVTASNSSSSSSVPAPASTMGPSAPAGSSAASSEESSIRHPVIPLSAGSSGSGTEDPVAFLKRLTANSASMERLERLAEKFTSGAKPKTFLSLPNSTVRIYKDVDSKLFLIFPDPSRPTGFSFLPLPTLLSMKAQGPAKRSRNVYRDEYGNFQFLQEPLTQEQAKKYRPYSIPPHATIQSLRSQAPGTSTTAVAATSNGSSNSVTVPVLPTSATTASTSISTTFMSPSTPTAPLSASGPSIRTPAQADKKRLAKDLLRALSFSSHKRSHPEDGPSPHPLEPPAKRHASGQGTQASTPVHDESTTEANGGAVPSPQAEPSSLRTQQRSHYSTGSHADVQPPAGPSGQYYRPWVLNPSAFSKGSSSETVSLPTPSISRPSPPAAEHETSVTSPFETPQSPPPIFGSSTLTAQDETVIASSRVPTKSSSRSPPPDDAAPASTIFLPQRAKTPLFLPSPSSSPFVKPTGVAVEEIFNDLILDDTSSSSRQVPRSQPFYILVPPLPDYVLRHRTRRLRKRRRLSTPVVVMDEIEPEVEEISSSDTTMDDEEDVDTDPASNGFVNDDAELEAVRFSCSRLSERPCKWNGCNAVLSSTEKLIQHFASAHRWQRTFKGFYVCLWQHCGRHERNSVQLFHHLKSHATIPLSCAYNDCRESFKTPRQLAKHHQSEHSNAMLKPSTALFTPTLEPLPEAPNVIPSYLIEPTVRQASISKERHAALGPWVLRNIAGPVNLGIRRYNAASKLTRTSSGEGVKRSGNQQYDFLNFPSTNFSTTPSQPSKIRGMANLESGEVSEMVYDGMVLWNGPDEPKIEETDKIEELFSSPVPEPERDEVDELDEDFPTEHKRDEEAVEIMLAMS</sequence>
<dbReference type="InterPro" id="IPR013087">
    <property type="entry name" value="Znf_C2H2_type"/>
</dbReference>
<evidence type="ECO:0000313" key="6">
    <source>
        <dbReference type="Proteomes" id="UP000565441"/>
    </source>
</evidence>
<feature type="compositionally biased region" description="Polar residues" evidence="3">
    <location>
        <begin position="193"/>
        <end position="208"/>
    </location>
</feature>
<dbReference type="SMART" id="SM00355">
    <property type="entry name" value="ZnF_C2H2"/>
    <property type="match status" value="3"/>
</dbReference>